<reference evidence="1" key="2">
    <citation type="journal article" date="2015" name="Data Brief">
        <title>Shoot transcriptome of the giant reed, Arundo donax.</title>
        <authorList>
            <person name="Barrero R.A."/>
            <person name="Guerrero F.D."/>
            <person name="Moolhuijzen P."/>
            <person name="Goolsby J.A."/>
            <person name="Tidwell J."/>
            <person name="Bellgard S.E."/>
            <person name="Bellgard M.I."/>
        </authorList>
    </citation>
    <scope>NUCLEOTIDE SEQUENCE</scope>
    <source>
        <tissue evidence="1">Shoot tissue taken approximately 20 cm above the soil surface</tissue>
    </source>
</reference>
<proteinExistence type="predicted"/>
<evidence type="ECO:0000313" key="1">
    <source>
        <dbReference type="EMBL" id="JAD29882.1"/>
    </source>
</evidence>
<dbReference type="AlphaFoldDB" id="A0A0A8Z4V5"/>
<name>A0A0A8Z4V5_ARUDO</name>
<reference evidence="1" key="1">
    <citation type="submission" date="2014-09" db="EMBL/GenBank/DDBJ databases">
        <authorList>
            <person name="Magalhaes I.L.F."/>
            <person name="Oliveira U."/>
            <person name="Santos F.R."/>
            <person name="Vidigal T.H.D.A."/>
            <person name="Brescovit A.D."/>
            <person name="Santos A.J."/>
        </authorList>
    </citation>
    <scope>NUCLEOTIDE SEQUENCE</scope>
    <source>
        <tissue evidence="1">Shoot tissue taken approximately 20 cm above the soil surface</tissue>
    </source>
</reference>
<dbReference type="EMBL" id="GBRH01268013">
    <property type="protein sequence ID" value="JAD29882.1"/>
    <property type="molecule type" value="Transcribed_RNA"/>
</dbReference>
<protein>
    <submittedName>
        <fullName evidence="1">Uncharacterized protein</fullName>
    </submittedName>
</protein>
<sequence length="23" mass="2845">MLKFYDLFVRTKNIILLLSYCFC</sequence>
<organism evidence="1">
    <name type="scientific">Arundo donax</name>
    <name type="common">Giant reed</name>
    <name type="synonym">Donax arundinaceus</name>
    <dbReference type="NCBI Taxonomy" id="35708"/>
    <lineage>
        <taxon>Eukaryota</taxon>
        <taxon>Viridiplantae</taxon>
        <taxon>Streptophyta</taxon>
        <taxon>Embryophyta</taxon>
        <taxon>Tracheophyta</taxon>
        <taxon>Spermatophyta</taxon>
        <taxon>Magnoliopsida</taxon>
        <taxon>Liliopsida</taxon>
        <taxon>Poales</taxon>
        <taxon>Poaceae</taxon>
        <taxon>PACMAD clade</taxon>
        <taxon>Arundinoideae</taxon>
        <taxon>Arundineae</taxon>
        <taxon>Arundo</taxon>
    </lineage>
</organism>
<accession>A0A0A8Z4V5</accession>